<dbReference type="GO" id="GO:0016747">
    <property type="term" value="F:acyltransferase activity, transferring groups other than amino-acyl groups"/>
    <property type="evidence" value="ECO:0007669"/>
    <property type="project" value="InterPro"/>
</dbReference>
<dbReference type="Proteomes" id="UP000252167">
    <property type="component" value="Unassembled WGS sequence"/>
</dbReference>
<dbReference type="RefSeq" id="WP_113608096.1">
    <property type="nucleotide sequence ID" value="NZ_CM125969.1"/>
</dbReference>
<evidence type="ECO:0000313" key="5">
    <source>
        <dbReference type="Proteomes" id="UP000477543"/>
    </source>
</evidence>
<sequence>MEDSLNKVAWPVATERLTLRRLESEDLEATWRYRQLPEVTRWITSAPGTLEEYRVYFHEEGRVERDVAVEVTEDDGSKVLIGTVMLKVHDAWGQSEILDQTRHVEAEIGWSFDPAYGGKGYATEAVRAVLELSFGALGLRRVVAESFAANDPSWKLMERVGMRRESYNRRNGLHRSGEWMDGVVYAMLADEWGELVTA</sequence>
<gene>
    <name evidence="3" type="ORF">C1H84_17055</name>
    <name evidence="2" type="ORF">GT020_13430</name>
</gene>
<evidence type="ECO:0000259" key="1">
    <source>
        <dbReference type="PROSITE" id="PS51186"/>
    </source>
</evidence>
<feature type="domain" description="N-acetyltransferase" evidence="1">
    <location>
        <begin position="17"/>
        <end position="190"/>
    </location>
</feature>
<dbReference type="Proteomes" id="UP000477543">
    <property type="component" value="Unassembled WGS sequence"/>
</dbReference>
<evidence type="ECO:0000313" key="2">
    <source>
        <dbReference type="EMBL" id="NAZ17058.1"/>
    </source>
</evidence>
<name>A0A365Y7W0_9MICC</name>
<evidence type="ECO:0000313" key="3">
    <source>
        <dbReference type="EMBL" id="RBL98751.1"/>
    </source>
</evidence>
<keyword evidence="3" id="KW-0808">Transferase</keyword>
<dbReference type="PROSITE" id="PS51186">
    <property type="entry name" value="GNAT"/>
    <property type="match status" value="1"/>
</dbReference>
<dbReference type="InterPro" id="IPR051531">
    <property type="entry name" value="N-acetyltransferase"/>
</dbReference>
<dbReference type="EMBL" id="POAF01000012">
    <property type="protein sequence ID" value="RBL98751.1"/>
    <property type="molecule type" value="Genomic_DNA"/>
</dbReference>
<reference evidence="3 4" key="1">
    <citation type="submission" date="2018-01" db="EMBL/GenBank/DDBJ databases">
        <title>Glutamicibacter soli strain NHPC-3 Whole genome sequence and assembly.</title>
        <authorList>
            <person name="Choudhury P."/>
            <person name="Gupta D."/>
            <person name="Sengupta K."/>
            <person name="Jawed A."/>
            <person name="Sultana N."/>
            <person name="Saha P."/>
        </authorList>
    </citation>
    <scope>NUCLEOTIDE SEQUENCE [LARGE SCALE GENOMIC DNA]</scope>
    <source>
        <strain evidence="3 4">NHPC-3</strain>
    </source>
</reference>
<dbReference type="AlphaFoldDB" id="A0A365Y7W0"/>
<dbReference type="InterPro" id="IPR016181">
    <property type="entry name" value="Acyl_CoA_acyltransferase"/>
</dbReference>
<comment type="caution">
    <text evidence="3">The sequence shown here is derived from an EMBL/GenBank/DDBJ whole genome shotgun (WGS) entry which is preliminary data.</text>
</comment>
<protein>
    <submittedName>
        <fullName evidence="2 3">N-acetyltransferase</fullName>
    </submittedName>
</protein>
<dbReference type="EMBL" id="WYDN01000012">
    <property type="protein sequence ID" value="NAZ17058.1"/>
    <property type="molecule type" value="Genomic_DNA"/>
</dbReference>
<dbReference type="InterPro" id="IPR000182">
    <property type="entry name" value="GNAT_dom"/>
</dbReference>
<dbReference type="PANTHER" id="PTHR43792">
    <property type="entry name" value="GNAT FAMILY, PUTATIVE (AFU_ORTHOLOGUE AFUA_3G00765)-RELATED-RELATED"/>
    <property type="match status" value="1"/>
</dbReference>
<accession>A0A365Y7W0</accession>
<reference evidence="2 5" key="2">
    <citation type="submission" date="2020-01" db="EMBL/GenBank/DDBJ databases">
        <title>Glutamicibacter soli M275.</title>
        <authorList>
            <person name="Meng X."/>
        </authorList>
    </citation>
    <scope>NUCLEOTIDE SEQUENCE [LARGE SCALE GENOMIC DNA]</scope>
    <source>
        <strain evidence="2 5">M275</strain>
    </source>
</reference>
<proteinExistence type="predicted"/>
<evidence type="ECO:0000313" key="4">
    <source>
        <dbReference type="Proteomes" id="UP000252167"/>
    </source>
</evidence>
<organism evidence="3 4">
    <name type="scientific">Glutamicibacter soli</name>
    <dbReference type="NCBI Taxonomy" id="453836"/>
    <lineage>
        <taxon>Bacteria</taxon>
        <taxon>Bacillati</taxon>
        <taxon>Actinomycetota</taxon>
        <taxon>Actinomycetes</taxon>
        <taxon>Micrococcales</taxon>
        <taxon>Micrococcaceae</taxon>
        <taxon>Glutamicibacter</taxon>
    </lineage>
</organism>
<keyword evidence="4" id="KW-1185">Reference proteome</keyword>
<dbReference type="SUPFAM" id="SSF55729">
    <property type="entry name" value="Acyl-CoA N-acyltransferases (Nat)"/>
    <property type="match status" value="1"/>
</dbReference>
<dbReference type="Pfam" id="PF13302">
    <property type="entry name" value="Acetyltransf_3"/>
    <property type="match status" value="1"/>
</dbReference>
<dbReference type="PANTHER" id="PTHR43792:SF1">
    <property type="entry name" value="N-ACETYLTRANSFERASE DOMAIN-CONTAINING PROTEIN"/>
    <property type="match status" value="1"/>
</dbReference>
<dbReference type="Gene3D" id="3.40.630.30">
    <property type="match status" value="1"/>
</dbReference>